<evidence type="ECO:0000313" key="3">
    <source>
        <dbReference type="WBParaSite" id="PTRK_0000216650.1"/>
    </source>
</evidence>
<dbReference type="AlphaFoldDB" id="A0A0N4Z562"/>
<keyword evidence="1" id="KW-1133">Transmembrane helix</keyword>
<feature type="transmembrane region" description="Helical" evidence="1">
    <location>
        <begin position="32"/>
        <end position="53"/>
    </location>
</feature>
<feature type="transmembrane region" description="Helical" evidence="1">
    <location>
        <begin position="101"/>
        <end position="118"/>
    </location>
</feature>
<dbReference type="WBParaSite" id="PTRK_0000216650.1">
    <property type="protein sequence ID" value="PTRK_0000216650.1"/>
    <property type="gene ID" value="PTRK_0000216650"/>
</dbReference>
<feature type="transmembrane region" description="Helical" evidence="1">
    <location>
        <begin position="260"/>
        <end position="282"/>
    </location>
</feature>
<reference evidence="3" key="1">
    <citation type="submission" date="2017-02" db="UniProtKB">
        <authorList>
            <consortium name="WormBaseParasite"/>
        </authorList>
    </citation>
    <scope>IDENTIFICATION</scope>
</reference>
<keyword evidence="1" id="KW-0472">Membrane</keyword>
<evidence type="ECO:0000256" key="1">
    <source>
        <dbReference type="SAM" id="Phobius"/>
    </source>
</evidence>
<organism evidence="2 3">
    <name type="scientific">Parastrongyloides trichosuri</name>
    <name type="common">Possum-specific nematode worm</name>
    <dbReference type="NCBI Taxonomy" id="131310"/>
    <lineage>
        <taxon>Eukaryota</taxon>
        <taxon>Metazoa</taxon>
        <taxon>Ecdysozoa</taxon>
        <taxon>Nematoda</taxon>
        <taxon>Chromadorea</taxon>
        <taxon>Rhabditida</taxon>
        <taxon>Tylenchina</taxon>
        <taxon>Panagrolaimomorpha</taxon>
        <taxon>Strongyloidoidea</taxon>
        <taxon>Strongyloididae</taxon>
        <taxon>Parastrongyloides</taxon>
    </lineage>
</organism>
<dbReference type="Proteomes" id="UP000038045">
    <property type="component" value="Unplaced"/>
</dbReference>
<evidence type="ECO:0000313" key="2">
    <source>
        <dbReference type="Proteomes" id="UP000038045"/>
    </source>
</evidence>
<keyword evidence="1" id="KW-0812">Transmembrane</keyword>
<feature type="transmembrane region" description="Helical" evidence="1">
    <location>
        <begin position="187"/>
        <end position="211"/>
    </location>
</feature>
<proteinExistence type="predicted"/>
<name>A0A0N4Z562_PARTI</name>
<feature type="transmembrane region" description="Helical" evidence="1">
    <location>
        <begin position="130"/>
        <end position="151"/>
    </location>
</feature>
<feature type="transmembrane region" description="Helical" evidence="1">
    <location>
        <begin position="65"/>
        <end position="89"/>
    </location>
</feature>
<keyword evidence="2" id="KW-1185">Reference proteome</keyword>
<accession>A0A0N4Z562</accession>
<feature type="transmembrane region" description="Helical" evidence="1">
    <location>
        <begin position="163"/>
        <end position="181"/>
    </location>
</feature>
<protein>
    <submittedName>
        <fullName evidence="3">7TM_GPCR_Srx domain-containing protein</fullName>
    </submittedName>
</protein>
<sequence length="289" mass="34144">MRFMLPAIIAQIVFFTIFDENKVFKIFIIKEILILLISSCIGGIGSLIVQYFITDDVSSFWYRLTYSALVAGNGCSGTIITSLIIERIIAIQYINTYENIYYRWILQLAFILLYLTVYGTKFPFIYSPFVIWYESLSLVTACISFIVLLFYVRKLDILIKHNFKVTVRMIPLLVSFILYSLLNKINIIFKCLSTSIFLIHITLKQPIIYYFRIFIGKRRSSNCHSKEKRIDKGQNYFEQLTTQWQKQGNSFKKINSIYQFIILIFYSTIYQLDIYKFILFLFNITKNCL</sequence>